<evidence type="ECO:0000313" key="1">
    <source>
        <dbReference type="EMBL" id="GEN64688.1"/>
    </source>
</evidence>
<protein>
    <submittedName>
        <fullName evidence="1">Uncharacterized protein</fullName>
    </submittedName>
</protein>
<sequence>MADSARYIVYRTAASEDQAAGYIVNAVMWDGITNYSPGSGLALAADPAGQYPIGGSYVAPTS</sequence>
<comment type="caution">
    <text evidence="1">The sequence shown here is derived from an EMBL/GenBank/DDBJ whole genome shotgun (WGS) entry which is preliminary data.</text>
</comment>
<gene>
    <name evidence="1" type="ORF">AOE01nite_29120</name>
</gene>
<dbReference type="EMBL" id="BJYG01000050">
    <property type="protein sequence ID" value="GEN64688.1"/>
    <property type="molecule type" value="Genomic_DNA"/>
</dbReference>
<accession>A0A511XNZ4</accession>
<keyword evidence="2" id="KW-1185">Reference proteome</keyword>
<dbReference type="Proteomes" id="UP000321746">
    <property type="component" value="Unassembled WGS sequence"/>
</dbReference>
<dbReference type="RefSeq" id="WP_146891607.1">
    <property type="nucleotide sequence ID" value="NZ_BJYG01000050.1"/>
</dbReference>
<dbReference type="OrthoDB" id="7225629at2"/>
<organism evidence="1 2">
    <name type="scientific">Acetobacter oeni</name>
    <dbReference type="NCBI Taxonomy" id="304077"/>
    <lineage>
        <taxon>Bacteria</taxon>
        <taxon>Pseudomonadati</taxon>
        <taxon>Pseudomonadota</taxon>
        <taxon>Alphaproteobacteria</taxon>
        <taxon>Acetobacterales</taxon>
        <taxon>Acetobacteraceae</taxon>
        <taxon>Acetobacter</taxon>
    </lineage>
</organism>
<evidence type="ECO:0000313" key="2">
    <source>
        <dbReference type="Proteomes" id="UP000321746"/>
    </source>
</evidence>
<reference evidence="1 2" key="1">
    <citation type="submission" date="2019-07" db="EMBL/GenBank/DDBJ databases">
        <title>Whole genome shotgun sequence of Acetobacter oeni NBRC 105207.</title>
        <authorList>
            <person name="Hosoyama A."/>
            <person name="Uohara A."/>
            <person name="Ohji S."/>
            <person name="Ichikawa N."/>
        </authorList>
    </citation>
    <scope>NUCLEOTIDE SEQUENCE [LARGE SCALE GENOMIC DNA]</scope>
    <source>
        <strain evidence="1 2">NBRC 105207</strain>
    </source>
</reference>
<name>A0A511XNZ4_9PROT</name>
<dbReference type="AlphaFoldDB" id="A0A511XNZ4"/>
<proteinExistence type="predicted"/>